<comment type="caution">
    <text evidence="2">The sequence shown here is derived from an EMBL/GenBank/DDBJ whole genome shotgun (WGS) entry which is preliminary data.</text>
</comment>
<feature type="region of interest" description="Disordered" evidence="1">
    <location>
        <begin position="413"/>
        <end position="445"/>
    </location>
</feature>
<protein>
    <recommendedName>
        <fullName evidence="4">Peroxin 20</fullName>
    </recommendedName>
</protein>
<sequence>MAEAVCGPSNALQQFKQQTDVDRTLQQDRLASRQHPAQGFRSPNPYAGALDPEFEAFQAGHSFPLQDNGLQFQRPAGFGGPAQAQAPSWAADFQRMHISQPPPMQQQHFQPAPSSADWAQDFRAHIAQAAPRAQNSSPSPQAFQQRARYGMNGFQSQFSQPFQPNYALAVQSKGKEPVTEQFDEAAFAAAFDQARDDMMAETAEAEAENVAQEQEPTAQELIDEINAEKFEALVEQAATEMLREPGHDLDMEEYTPLNMAHSGTDIEHEPMQAPQQEEQQEQKQAHDDDALAATAEELLEKVKHNQSDKFKNSQFLGLMRKLRDREVRVEGDKMVETERSSSTIATDTTLNASSTTTNPSERVYYGKPQPAPLPLDTRPLDYGIPHGEQDHDMGRIDPRDGQEVVDLLNERGPITDDIAPNNSVPEMLYGPHGSLSKQTAPFGGI</sequence>
<reference evidence="2" key="1">
    <citation type="submission" date="2020-04" db="EMBL/GenBank/DDBJ databases">
        <title>Draft genome resource of the tomato pathogen Pseudocercospora fuligena.</title>
        <authorList>
            <person name="Zaccaron A."/>
        </authorList>
    </citation>
    <scope>NUCLEOTIDE SEQUENCE</scope>
    <source>
        <strain evidence="2">PF001</strain>
    </source>
</reference>
<evidence type="ECO:0008006" key="4">
    <source>
        <dbReference type="Google" id="ProtNLM"/>
    </source>
</evidence>
<feature type="region of interest" description="Disordered" evidence="1">
    <location>
        <begin position="348"/>
        <end position="374"/>
    </location>
</feature>
<dbReference type="OrthoDB" id="5407351at2759"/>
<evidence type="ECO:0000313" key="2">
    <source>
        <dbReference type="EMBL" id="KAF7191424.1"/>
    </source>
</evidence>
<dbReference type="EMBL" id="JABCIY010000158">
    <property type="protein sequence ID" value="KAF7191424.1"/>
    <property type="molecule type" value="Genomic_DNA"/>
</dbReference>
<feature type="compositionally biased region" description="Low complexity" evidence="1">
    <location>
        <begin position="348"/>
        <end position="358"/>
    </location>
</feature>
<dbReference type="Gene3D" id="6.10.280.230">
    <property type="match status" value="1"/>
</dbReference>
<proteinExistence type="predicted"/>
<organism evidence="2 3">
    <name type="scientific">Pseudocercospora fuligena</name>
    <dbReference type="NCBI Taxonomy" id="685502"/>
    <lineage>
        <taxon>Eukaryota</taxon>
        <taxon>Fungi</taxon>
        <taxon>Dikarya</taxon>
        <taxon>Ascomycota</taxon>
        <taxon>Pezizomycotina</taxon>
        <taxon>Dothideomycetes</taxon>
        <taxon>Dothideomycetidae</taxon>
        <taxon>Mycosphaerellales</taxon>
        <taxon>Mycosphaerellaceae</taxon>
        <taxon>Pseudocercospora</taxon>
    </lineage>
</organism>
<keyword evidence="3" id="KW-1185">Reference proteome</keyword>
<dbReference type="AlphaFoldDB" id="A0A8H6RH38"/>
<evidence type="ECO:0000313" key="3">
    <source>
        <dbReference type="Proteomes" id="UP000660729"/>
    </source>
</evidence>
<gene>
    <name evidence="2" type="ORF">HII31_07447</name>
</gene>
<evidence type="ECO:0000256" key="1">
    <source>
        <dbReference type="SAM" id="MobiDB-lite"/>
    </source>
</evidence>
<name>A0A8H6RH38_9PEZI</name>
<feature type="region of interest" description="Disordered" evidence="1">
    <location>
        <begin position="269"/>
        <end position="288"/>
    </location>
</feature>
<dbReference type="Proteomes" id="UP000660729">
    <property type="component" value="Unassembled WGS sequence"/>
</dbReference>
<feature type="region of interest" description="Disordered" evidence="1">
    <location>
        <begin position="1"/>
        <end position="47"/>
    </location>
</feature>
<accession>A0A8H6RH38</accession>